<accession>U7USX6</accession>
<dbReference type="STRING" id="1111454.HMPREF1250_0253"/>
<gene>
    <name evidence="1" type="ORF">HMPREF1250_0253</name>
</gene>
<dbReference type="RefSeq" id="WP_023052719.1">
    <property type="nucleotide sequence ID" value="NZ_AWXA01000005.1"/>
</dbReference>
<keyword evidence="2" id="KW-1185">Reference proteome</keyword>
<dbReference type="Proteomes" id="UP000017090">
    <property type="component" value="Unassembled WGS sequence"/>
</dbReference>
<protein>
    <submittedName>
        <fullName evidence="1">Uncharacterized protein</fullName>
    </submittedName>
</protein>
<evidence type="ECO:0000313" key="1">
    <source>
        <dbReference type="EMBL" id="ERT62391.1"/>
    </source>
</evidence>
<dbReference type="AlphaFoldDB" id="U7USX6"/>
<reference evidence="1 2" key="1">
    <citation type="submission" date="2013-09" db="EMBL/GenBank/DDBJ databases">
        <authorList>
            <person name="Durkin A.S."/>
            <person name="Haft D.R."/>
            <person name="McCorrison J."/>
            <person name="Torralba M."/>
            <person name="Gillis M."/>
            <person name="Haft D.H."/>
            <person name="Methe B."/>
            <person name="Sutton G."/>
            <person name="Nelson K.E."/>
        </authorList>
    </citation>
    <scope>NUCLEOTIDE SEQUENCE [LARGE SCALE GENOMIC DNA]</scope>
    <source>
        <strain evidence="1 2">BV3C16-1</strain>
    </source>
</reference>
<name>U7USX6_9FIRM</name>
<sequence>MTIVALCNVAIGDAFLQEGDTYQGSKETLQSYLDFGYVKEIPAKAKKEKQAAPDTTEA</sequence>
<dbReference type="PATRIC" id="fig|1111454.3.peg.191"/>
<organism evidence="1 2">
    <name type="scientific">Megasphaera vaginalis</name>
    <name type="common">ex Srinivasan et al. 2021</name>
    <dbReference type="NCBI Taxonomy" id="1111454"/>
    <lineage>
        <taxon>Bacteria</taxon>
        <taxon>Bacillati</taxon>
        <taxon>Bacillota</taxon>
        <taxon>Negativicutes</taxon>
        <taxon>Veillonellales</taxon>
        <taxon>Veillonellaceae</taxon>
        <taxon>Megasphaera</taxon>
    </lineage>
</organism>
<evidence type="ECO:0000313" key="2">
    <source>
        <dbReference type="Proteomes" id="UP000017090"/>
    </source>
</evidence>
<dbReference type="EMBL" id="AWXA01000005">
    <property type="protein sequence ID" value="ERT62391.1"/>
    <property type="molecule type" value="Genomic_DNA"/>
</dbReference>
<proteinExistence type="predicted"/>
<comment type="caution">
    <text evidence="1">The sequence shown here is derived from an EMBL/GenBank/DDBJ whole genome shotgun (WGS) entry which is preliminary data.</text>
</comment>